<feature type="transmembrane region" description="Helical" evidence="1">
    <location>
        <begin position="147"/>
        <end position="169"/>
    </location>
</feature>
<keyword evidence="1" id="KW-0812">Transmembrane</keyword>
<dbReference type="EMBL" id="JAVFWL010000001">
    <property type="protein sequence ID" value="KAK6729149.1"/>
    <property type="molecule type" value="Genomic_DNA"/>
</dbReference>
<dbReference type="Proteomes" id="UP001303046">
    <property type="component" value="Unassembled WGS sequence"/>
</dbReference>
<accession>A0ABR1BVG6</accession>
<comment type="caution">
    <text evidence="2">The sequence shown here is derived from an EMBL/GenBank/DDBJ whole genome shotgun (WGS) entry which is preliminary data.</text>
</comment>
<sequence>MNNADTNREEKSDVQMASRIRAWWWVDLKEKFQGDGNKPKLLTHLTKRFLSDHGASPIIREISFEKMSLSTLTPRLISRQCLTRILAIRSASGMKLQGEQTLKADPAQGFFKYERDISRDKRYDNPQKPGDTPLRFMFRKLGHAYELYPLYVLTGLWFIMFCYAIYYSFEKMEVWLDRSKSTAPWDWERIRENYWKKPTLFLDQDGRSHKRLSIMEQLQDEMIEAAKARGTR</sequence>
<name>A0ABR1BVG6_NECAM</name>
<gene>
    <name evidence="2" type="primary">Necator_chrI.g2413</name>
    <name evidence="2" type="ORF">RB195_006285</name>
</gene>
<evidence type="ECO:0000313" key="2">
    <source>
        <dbReference type="EMBL" id="KAK6729149.1"/>
    </source>
</evidence>
<evidence type="ECO:0000313" key="3">
    <source>
        <dbReference type="Proteomes" id="UP001303046"/>
    </source>
</evidence>
<organism evidence="2 3">
    <name type="scientific">Necator americanus</name>
    <name type="common">Human hookworm</name>
    <dbReference type="NCBI Taxonomy" id="51031"/>
    <lineage>
        <taxon>Eukaryota</taxon>
        <taxon>Metazoa</taxon>
        <taxon>Ecdysozoa</taxon>
        <taxon>Nematoda</taxon>
        <taxon>Chromadorea</taxon>
        <taxon>Rhabditida</taxon>
        <taxon>Rhabditina</taxon>
        <taxon>Rhabditomorpha</taxon>
        <taxon>Strongyloidea</taxon>
        <taxon>Ancylostomatidae</taxon>
        <taxon>Bunostominae</taxon>
        <taxon>Necator</taxon>
    </lineage>
</organism>
<keyword evidence="3" id="KW-1185">Reference proteome</keyword>
<keyword evidence="1" id="KW-0472">Membrane</keyword>
<keyword evidence="1" id="KW-1133">Transmembrane helix</keyword>
<protein>
    <submittedName>
        <fullName evidence="2">Uncharacterized protein</fullName>
    </submittedName>
</protein>
<proteinExistence type="predicted"/>
<reference evidence="2 3" key="1">
    <citation type="submission" date="2023-08" db="EMBL/GenBank/DDBJ databases">
        <title>A Necator americanus chromosomal reference genome.</title>
        <authorList>
            <person name="Ilik V."/>
            <person name="Petrzelkova K.J."/>
            <person name="Pardy F."/>
            <person name="Fuh T."/>
            <person name="Niatou-Singa F.S."/>
            <person name="Gouil Q."/>
            <person name="Baker L."/>
            <person name="Ritchie M.E."/>
            <person name="Jex A.R."/>
            <person name="Gazzola D."/>
            <person name="Li H."/>
            <person name="Toshio Fujiwara R."/>
            <person name="Zhan B."/>
            <person name="Aroian R.V."/>
            <person name="Pafco B."/>
            <person name="Schwarz E.M."/>
        </authorList>
    </citation>
    <scope>NUCLEOTIDE SEQUENCE [LARGE SCALE GENOMIC DNA]</scope>
    <source>
        <strain evidence="2 3">Aroian</strain>
        <tissue evidence="2">Whole animal</tissue>
    </source>
</reference>
<evidence type="ECO:0000256" key="1">
    <source>
        <dbReference type="SAM" id="Phobius"/>
    </source>
</evidence>